<comment type="caution">
    <text evidence="5">The sequence shown here is derived from an EMBL/GenBank/DDBJ whole genome shotgun (WGS) entry which is preliminary data.</text>
</comment>
<evidence type="ECO:0000259" key="4">
    <source>
        <dbReference type="SMART" id="SM00871"/>
    </source>
</evidence>
<dbReference type="PANTHER" id="PTHR40055:SF2">
    <property type="entry name" value="DNA GYRASE INHIBITOR"/>
    <property type="match status" value="1"/>
</dbReference>
<dbReference type="InterPro" id="IPR029442">
    <property type="entry name" value="GyrI-like"/>
</dbReference>
<evidence type="ECO:0000313" key="6">
    <source>
        <dbReference type="Proteomes" id="UP000078225"/>
    </source>
</evidence>
<accession>A0A1B7L0J9</accession>
<dbReference type="InterPro" id="IPR050908">
    <property type="entry name" value="SmbC-like"/>
</dbReference>
<evidence type="ECO:0000256" key="3">
    <source>
        <dbReference type="HAMAP-Rule" id="MF_01896"/>
    </source>
</evidence>
<dbReference type="InterPro" id="IPR010499">
    <property type="entry name" value="AraC_E-bd"/>
</dbReference>
<keyword evidence="1 3" id="KW-0963">Cytoplasm</keyword>
<dbReference type="PANTHER" id="PTHR40055">
    <property type="entry name" value="TRANSCRIPTIONAL REGULATOR YGIV-RELATED"/>
    <property type="match status" value="1"/>
</dbReference>
<comment type="subunit">
    <text evidence="3">Interacts with DNA gyrase.</text>
</comment>
<dbReference type="OrthoDB" id="282744at2"/>
<dbReference type="NCBIfam" id="NF007451">
    <property type="entry name" value="PRK10016.1"/>
    <property type="match status" value="1"/>
</dbReference>
<protein>
    <recommendedName>
        <fullName evidence="3">DNA gyrase inhibitor</fullName>
    </recommendedName>
</protein>
<dbReference type="RefSeq" id="WP_064600178.1">
    <property type="nucleotide sequence ID" value="NZ_CP134782.1"/>
</dbReference>
<reference evidence="6" key="1">
    <citation type="submission" date="2016-05" db="EMBL/GenBank/DDBJ databases">
        <authorList>
            <person name="Behera P."/>
            <person name="Vaishampayan P."/>
            <person name="Singh N."/>
            <person name="Raina V."/>
            <person name="Suar M."/>
            <person name="Pattnaik A."/>
            <person name="Rastogi G."/>
        </authorList>
    </citation>
    <scope>NUCLEOTIDE SEQUENCE [LARGE SCALE GENOMIC DNA]</scope>
    <source>
        <strain evidence="6">MP23</strain>
    </source>
</reference>
<dbReference type="Gene3D" id="3.20.80.10">
    <property type="entry name" value="Regulatory factor, effector binding domain"/>
    <property type="match status" value="1"/>
</dbReference>
<dbReference type="Pfam" id="PF06445">
    <property type="entry name" value="GyrI-like"/>
    <property type="match status" value="1"/>
</dbReference>
<dbReference type="Proteomes" id="UP000078225">
    <property type="component" value="Unassembled WGS sequence"/>
</dbReference>
<comment type="function">
    <text evidence="3">Inhibits the supercoiling activity of DNA gyrase. Acts by inhibiting DNA gyrase at an early step, prior to (or at the step of) binding of DNA by the gyrase. It protects cells against toxins that target DNA gyrase, by inhibiting activity of these toxins and reducing the formation of lethal double-strand breaks in the cell.</text>
</comment>
<dbReference type="STRING" id="1691903.A9B99_13720"/>
<comment type="subcellular location">
    <subcellularLocation>
        <location evidence="3">Cytoplasm</location>
    </subcellularLocation>
</comment>
<dbReference type="SMART" id="SM00871">
    <property type="entry name" value="AraC_E_bind"/>
    <property type="match status" value="1"/>
</dbReference>
<feature type="domain" description="AraC effector-binding" evidence="4">
    <location>
        <begin position="2"/>
        <end position="152"/>
    </location>
</feature>
<dbReference type="SUPFAM" id="SSF55136">
    <property type="entry name" value="Probable bacterial effector-binding domain"/>
    <property type="match status" value="1"/>
</dbReference>
<sequence>MYQIRDVPVRHVAGFHLVGPWDVMVKQGFDQLMLWVRTQQLDPEEWVAAYYDNPDVVPPEKLRCSTFIRVNADFVVPPASEGVICTALAGGTYAVASVQVENNDFETPWRGFFTQLLQDNHYQMDAKPCYEVYQSDGSQTGTWMIDMYIPVKSKSAPAER</sequence>
<dbReference type="GO" id="GO:0008657">
    <property type="term" value="F:DNA topoisomerase type II (double strand cut, ATP-hydrolyzing) inhibitor activity"/>
    <property type="evidence" value="ECO:0007669"/>
    <property type="project" value="UniProtKB-UniRule"/>
</dbReference>
<evidence type="ECO:0000313" key="5">
    <source>
        <dbReference type="EMBL" id="OAT75864.1"/>
    </source>
</evidence>
<evidence type="ECO:0000256" key="1">
    <source>
        <dbReference type="ARBA" id="ARBA00022490"/>
    </source>
</evidence>
<keyword evidence="6" id="KW-1185">Reference proteome</keyword>
<keyword evidence="2 3" id="KW-0346">Stress response</keyword>
<proteinExistence type="inferred from homology"/>
<dbReference type="AlphaFoldDB" id="A0A1B7L0J9"/>
<dbReference type="EMBL" id="LYRP01000043">
    <property type="protein sequence ID" value="OAT75864.1"/>
    <property type="molecule type" value="Genomic_DNA"/>
</dbReference>
<evidence type="ECO:0000256" key="2">
    <source>
        <dbReference type="ARBA" id="ARBA00023016"/>
    </source>
</evidence>
<dbReference type="GO" id="GO:0005737">
    <property type="term" value="C:cytoplasm"/>
    <property type="evidence" value="ECO:0007669"/>
    <property type="project" value="UniProtKB-SubCell"/>
</dbReference>
<name>A0A1B7L0J9_9ENTR</name>
<dbReference type="InterPro" id="IPR024911">
    <property type="entry name" value="SmbC"/>
</dbReference>
<organism evidence="5 6">
    <name type="scientific">Mangrovibacter phragmitis</name>
    <dbReference type="NCBI Taxonomy" id="1691903"/>
    <lineage>
        <taxon>Bacteria</taxon>
        <taxon>Pseudomonadati</taxon>
        <taxon>Pseudomonadota</taxon>
        <taxon>Gammaproteobacteria</taxon>
        <taxon>Enterobacterales</taxon>
        <taxon>Enterobacteriaceae</taxon>
        <taxon>Mangrovibacter</taxon>
    </lineage>
</organism>
<dbReference type="InterPro" id="IPR011256">
    <property type="entry name" value="Reg_factor_effector_dom_sf"/>
</dbReference>
<comment type="similarity">
    <text evidence="3">Belongs to the DNA gyrase inhibitor family.</text>
</comment>
<dbReference type="HAMAP" id="MF_01896">
    <property type="entry name" value="DNA_gyrase_inhibitor"/>
    <property type="match status" value="1"/>
</dbReference>
<gene>
    <name evidence="3" type="primary">sbmC</name>
    <name evidence="5" type="ORF">A9B99_13720</name>
</gene>